<organism evidence="6 7">
    <name type="scientific">Gigaspora margarita</name>
    <dbReference type="NCBI Taxonomy" id="4874"/>
    <lineage>
        <taxon>Eukaryota</taxon>
        <taxon>Fungi</taxon>
        <taxon>Fungi incertae sedis</taxon>
        <taxon>Mucoromycota</taxon>
        <taxon>Glomeromycotina</taxon>
        <taxon>Glomeromycetes</taxon>
        <taxon>Diversisporales</taxon>
        <taxon>Gigasporaceae</taxon>
        <taxon>Gigaspora</taxon>
    </lineage>
</organism>
<sequence>MEKMEIINQGGEIVSSFSLNPKIWQVSLSRPLISLAYRGYFTNQHQNTHKTKSKGEVNKTTKKSRRQKHTGMARQGPRSNPHFVGGGVAHGPRGEKSLPLRVNKKVKKKALQSLLSEKIRRKEIIIIEKIVLENYKTKEAEKLLSGLPVGKISSLIVLGKEEENKEKLF</sequence>
<comment type="caution">
    <text evidence="6">The sequence shown here is derived from an EMBL/GenBank/DDBJ whole genome shotgun (WGS) entry which is preliminary data.</text>
</comment>
<dbReference type="NCBIfam" id="TIGR03953">
    <property type="entry name" value="rplD_bact"/>
    <property type="match status" value="1"/>
</dbReference>
<dbReference type="InterPro" id="IPR013005">
    <property type="entry name" value="Ribosomal_uL4-like"/>
</dbReference>
<protein>
    <recommendedName>
        <fullName evidence="4">Large ribosomal subunit protein uL4m</fullName>
    </recommendedName>
</protein>
<reference evidence="6 7" key="1">
    <citation type="submission" date="2021-06" db="EMBL/GenBank/DDBJ databases">
        <authorList>
            <person name="Kallberg Y."/>
            <person name="Tangrot J."/>
            <person name="Rosling A."/>
        </authorList>
    </citation>
    <scope>NUCLEOTIDE SEQUENCE [LARGE SCALE GENOMIC DNA]</scope>
    <source>
        <strain evidence="6 7">120-4 pot B 10/14</strain>
    </source>
</reference>
<evidence type="ECO:0000313" key="6">
    <source>
        <dbReference type="EMBL" id="CAG8797501.1"/>
    </source>
</evidence>
<accession>A0ABN7VST0</accession>
<dbReference type="SUPFAM" id="SSF52166">
    <property type="entry name" value="Ribosomal protein L4"/>
    <property type="match status" value="1"/>
</dbReference>
<evidence type="ECO:0000256" key="5">
    <source>
        <dbReference type="SAM" id="MobiDB-lite"/>
    </source>
</evidence>
<feature type="region of interest" description="Disordered" evidence="5">
    <location>
        <begin position="45"/>
        <end position="98"/>
    </location>
</feature>
<dbReference type="Pfam" id="PF00573">
    <property type="entry name" value="Ribosomal_L4"/>
    <property type="match status" value="1"/>
</dbReference>
<proteinExistence type="inferred from homology"/>
<feature type="compositionally biased region" description="Basic residues" evidence="5">
    <location>
        <begin position="60"/>
        <end position="71"/>
    </location>
</feature>
<dbReference type="InterPro" id="IPR002136">
    <property type="entry name" value="Ribosomal_uL4"/>
</dbReference>
<gene>
    <name evidence="6" type="ORF">GMARGA_LOCUS22404</name>
</gene>
<dbReference type="InterPro" id="IPR023574">
    <property type="entry name" value="Ribosomal_uL4_dom_sf"/>
</dbReference>
<evidence type="ECO:0000313" key="7">
    <source>
        <dbReference type="Proteomes" id="UP000789901"/>
    </source>
</evidence>
<dbReference type="EMBL" id="CAJVQB010021594">
    <property type="protein sequence ID" value="CAG8797501.1"/>
    <property type="molecule type" value="Genomic_DNA"/>
</dbReference>
<evidence type="ECO:0000256" key="2">
    <source>
        <dbReference type="ARBA" id="ARBA00022980"/>
    </source>
</evidence>
<dbReference type="PANTHER" id="PTHR10746:SF6">
    <property type="entry name" value="LARGE RIBOSOMAL SUBUNIT PROTEIN UL4M"/>
    <property type="match status" value="1"/>
</dbReference>
<keyword evidence="7" id="KW-1185">Reference proteome</keyword>
<dbReference type="PANTHER" id="PTHR10746">
    <property type="entry name" value="50S RIBOSOMAL PROTEIN L4"/>
    <property type="match status" value="1"/>
</dbReference>
<comment type="similarity">
    <text evidence="1">Belongs to the universal ribosomal protein uL4 family.</text>
</comment>
<evidence type="ECO:0000256" key="4">
    <source>
        <dbReference type="ARBA" id="ARBA00040565"/>
    </source>
</evidence>
<keyword evidence="2" id="KW-0689">Ribosomal protein</keyword>
<evidence type="ECO:0000256" key="3">
    <source>
        <dbReference type="ARBA" id="ARBA00023274"/>
    </source>
</evidence>
<dbReference type="Gene3D" id="3.40.1370.10">
    <property type="match status" value="1"/>
</dbReference>
<name>A0ABN7VST0_GIGMA</name>
<dbReference type="Proteomes" id="UP000789901">
    <property type="component" value="Unassembled WGS sequence"/>
</dbReference>
<evidence type="ECO:0000256" key="1">
    <source>
        <dbReference type="ARBA" id="ARBA00010528"/>
    </source>
</evidence>
<keyword evidence="3" id="KW-0687">Ribonucleoprotein</keyword>